<gene>
    <name evidence="2" type="ORF">VSP0166_LOCUS16579</name>
</gene>
<organism evidence="2">
    <name type="scientific">Vannella robusta</name>
    <dbReference type="NCBI Taxonomy" id="1487602"/>
    <lineage>
        <taxon>Eukaryota</taxon>
        <taxon>Amoebozoa</taxon>
        <taxon>Discosea</taxon>
        <taxon>Flabellinia</taxon>
        <taxon>Vannellidae</taxon>
        <taxon>Vannella</taxon>
    </lineage>
</organism>
<keyword evidence="1" id="KW-0472">Membrane</keyword>
<protein>
    <submittedName>
        <fullName evidence="2">Uncharacterized protein</fullName>
    </submittedName>
</protein>
<accession>A0A7S4ISM8</accession>
<keyword evidence="1" id="KW-0812">Transmembrane</keyword>
<proteinExistence type="predicted"/>
<feature type="transmembrane region" description="Helical" evidence="1">
    <location>
        <begin position="54"/>
        <end position="74"/>
    </location>
</feature>
<evidence type="ECO:0000313" key="2">
    <source>
        <dbReference type="EMBL" id="CAE2238592.1"/>
    </source>
</evidence>
<name>A0A7S4ISM8_9EUKA</name>
<sequence length="143" mass="15666">MSYHQSVSYPVLQPAEPERPSAVQSWKTAVCVTLSSAANLLPSWKSVKAFGRNYVRVTTKYSTFIGVAAVLFAASRAGSDIKPNSLLRIFVLLSLGYNLRVFAPLLLPLTAVYTLRSKRAQNVVVSGRSKPVRVISVHSSSIW</sequence>
<feature type="transmembrane region" description="Helical" evidence="1">
    <location>
        <begin position="86"/>
        <end position="109"/>
    </location>
</feature>
<evidence type="ECO:0000256" key="1">
    <source>
        <dbReference type="SAM" id="Phobius"/>
    </source>
</evidence>
<dbReference type="EMBL" id="HBKP01023747">
    <property type="protein sequence ID" value="CAE2238592.1"/>
    <property type="molecule type" value="Transcribed_RNA"/>
</dbReference>
<reference evidence="2" key="1">
    <citation type="submission" date="2021-01" db="EMBL/GenBank/DDBJ databases">
        <authorList>
            <person name="Corre E."/>
            <person name="Pelletier E."/>
            <person name="Niang G."/>
            <person name="Scheremetjew M."/>
            <person name="Finn R."/>
            <person name="Kale V."/>
            <person name="Holt S."/>
            <person name="Cochrane G."/>
            <person name="Meng A."/>
            <person name="Brown T."/>
            <person name="Cohen L."/>
        </authorList>
    </citation>
    <scope>NUCLEOTIDE SEQUENCE</scope>
    <source>
        <strain evidence="2">DIVA3 518/3/11/1/6</strain>
    </source>
</reference>
<dbReference type="AlphaFoldDB" id="A0A7S4ISM8"/>
<keyword evidence="1" id="KW-1133">Transmembrane helix</keyword>